<evidence type="ECO:0000256" key="1">
    <source>
        <dbReference type="SAM" id="MobiDB-lite"/>
    </source>
</evidence>
<evidence type="ECO:0000313" key="4">
    <source>
        <dbReference type="Proteomes" id="UP001287356"/>
    </source>
</evidence>
<feature type="domain" description="Glycosyl transferase family 25" evidence="2">
    <location>
        <begin position="73"/>
        <end position="266"/>
    </location>
</feature>
<organism evidence="3 4">
    <name type="scientific">Lasiosphaeria ovina</name>
    <dbReference type="NCBI Taxonomy" id="92902"/>
    <lineage>
        <taxon>Eukaryota</taxon>
        <taxon>Fungi</taxon>
        <taxon>Dikarya</taxon>
        <taxon>Ascomycota</taxon>
        <taxon>Pezizomycotina</taxon>
        <taxon>Sordariomycetes</taxon>
        <taxon>Sordariomycetidae</taxon>
        <taxon>Sordariales</taxon>
        <taxon>Lasiosphaeriaceae</taxon>
        <taxon>Lasiosphaeria</taxon>
    </lineage>
</organism>
<dbReference type="Proteomes" id="UP001287356">
    <property type="component" value="Unassembled WGS sequence"/>
</dbReference>
<feature type="compositionally biased region" description="Polar residues" evidence="1">
    <location>
        <begin position="1"/>
        <end position="21"/>
    </location>
</feature>
<dbReference type="EMBL" id="JAULSN010000001">
    <property type="protein sequence ID" value="KAK3382390.1"/>
    <property type="molecule type" value="Genomic_DNA"/>
</dbReference>
<reference evidence="3" key="1">
    <citation type="journal article" date="2023" name="Mol. Phylogenet. Evol.">
        <title>Genome-scale phylogeny and comparative genomics of the fungal order Sordariales.</title>
        <authorList>
            <person name="Hensen N."/>
            <person name="Bonometti L."/>
            <person name="Westerberg I."/>
            <person name="Brannstrom I.O."/>
            <person name="Guillou S."/>
            <person name="Cros-Aarteil S."/>
            <person name="Calhoun S."/>
            <person name="Haridas S."/>
            <person name="Kuo A."/>
            <person name="Mondo S."/>
            <person name="Pangilinan J."/>
            <person name="Riley R."/>
            <person name="LaButti K."/>
            <person name="Andreopoulos B."/>
            <person name="Lipzen A."/>
            <person name="Chen C."/>
            <person name="Yan M."/>
            <person name="Daum C."/>
            <person name="Ng V."/>
            <person name="Clum A."/>
            <person name="Steindorff A."/>
            <person name="Ohm R.A."/>
            <person name="Martin F."/>
            <person name="Silar P."/>
            <person name="Natvig D.O."/>
            <person name="Lalanne C."/>
            <person name="Gautier V."/>
            <person name="Ament-Velasquez S.L."/>
            <person name="Kruys A."/>
            <person name="Hutchinson M.I."/>
            <person name="Powell A.J."/>
            <person name="Barry K."/>
            <person name="Miller A.N."/>
            <person name="Grigoriev I.V."/>
            <person name="Debuchy R."/>
            <person name="Gladieux P."/>
            <person name="Hiltunen Thoren M."/>
            <person name="Johannesson H."/>
        </authorList>
    </citation>
    <scope>NUCLEOTIDE SEQUENCE</scope>
    <source>
        <strain evidence="3">CBS 958.72</strain>
    </source>
</reference>
<feature type="compositionally biased region" description="Basic and acidic residues" evidence="1">
    <location>
        <begin position="22"/>
        <end position="44"/>
    </location>
</feature>
<reference evidence="3" key="2">
    <citation type="submission" date="2023-06" db="EMBL/GenBank/DDBJ databases">
        <authorList>
            <consortium name="Lawrence Berkeley National Laboratory"/>
            <person name="Haridas S."/>
            <person name="Hensen N."/>
            <person name="Bonometti L."/>
            <person name="Westerberg I."/>
            <person name="Brannstrom I.O."/>
            <person name="Guillou S."/>
            <person name="Cros-Aarteil S."/>
            <person name="Calhoun S."/>
            <person name="Kuo A."/>
            <person name="Mondo S."/>
            <person name="Pangilinan J."/>
            <person name="Riley R."/>
            <person name="Labutti K."/>
            <person name="Andreopoulos B."/>
            <person name="Lipzen A."/>
            <person name="Chen C."/>
            <person name="Yanf M."/>
            <person name="Daum C."/>
            <person name="Ng V."/>
            <person name="Clum A."/>
            <person name="Steindorff A."/>
            <person name="Ohm R."/>
            <person name="Martin F."/>
            <person name="Silar P."/>
            <person name="Natvig D."/>
            <person name="Lalanne C."/>
            <person name="Gautier V."/>
            <person name="Ament-Velasquez S.L."/>
            <person name="Kruys A."/>
            <person name="Hutchinson M.I."/>
            <person name="Powell A.J."/>
            <person name="Barry K."/>
            <person name="Miller A.N."/>
            <person name="Grigoriev I.V."/>
            <person name="Debuchy R."/>
            <person name="Gladieux P."/>
            <person name="Thoren M.H."/>
            <person name="Johannesson H."/>
        </authorList>
    </citation>
    <scope>NUCLEOTIDE SEQUENCE</scope>
    <source>
        <strain evidence="3">CBS 958.72</strain>
    </source>
</reference>
<proteinExistence type="predicted"/>
<keyword evidence="4" id="KW-1185">Reference proteome</keyword>
<comment type="caution">
    <text evidence="3">The sequence shown here is derived from an EMBL/GenBank/DDBJ whole genome shotgun (WGS) entry which is preliminary data.</text>
</comment>
<evidence type="ECO:0000313" key="3">
    <source>
        <dbReference type="EMBL" id="KAK3382390.1"/>
    </source>
</evidence>
<accession>A0AAE0TWW1</accession>
<feature type="region of interest" description="Disordered" evidence="1">
    <location>
        <begin position="291"/>
        <end position="311"/>
    </location>
</feature>
<protein>
    <recommendedName>
        <fullName evidence="2">Glycosyl transferase family 25 domain-containing protein</fullName>
    </recommendedName>
</protein>
<sequence>MLSSLSLSKAATRAETNSQQRMPREPRVPHSHHYGHDAGSDSIGKYRDEEGLEAAAMRAAGNSTLGFSSIKCINLPHRYDRADAATLQAYLAGIDLEAYPAVRPDQIVDVRMPPSSNPRALKRGEKGCWRAHANIWAEMLRNRLPPDVNVRPVMALLSKQLTRLLRESGSRPLYQDRRRDILSLGACFDEPYKTASTARPQPHVRYADPFAPSGDAIFRAMDTTGQRTVHRGGGWVCTTAYAITQRGAAKLLLRTAMNLNAPVDMIVRDVVQRGEAVAYGAVPTVFAQRRRDGAESIENGSDDDDDDEENLTGWDEAMRTKSVWGLKAEHVHAAFKIMALEAAVRGSFSFI</sequence>
<dbReference type="Pfam" id="PF01755">
    <property type="entry name" value="Glyco_transf_25"/>
    <property type="match status" value="1"/>
</dbReference>
<feature type="region of interest" description="Disordered" evidence="1">
    <location>
        <begin position="1"/>
        <end position="44"/>
    </location>
</feature>
<evidence type="ECO:0000259" key="2">
    <source>
        <dbReference type="Pfam" id="PF01755"/>
    </source>
</evidence>
<gene>
    <name evidence="3" type="ORF">B0T24DRAFT_686377</name>
</gene>
<feature type="compositionally biased region" description="Acidic residues" evidence="1">
    <location>
        <begin position="300"/>
        <end position="310"/>
    </location>
</feature>
<dbReference type="CDD" id="cd06532">
    <property type="entry name" value="Glyco_transf_25"/>
    <property type="match status" value="1"/>
</dbReference>
<name>A0AAE0TWW1_9PEZI</name>
<dbReference type="InterPro" id="IPR002654">
    <property type="entry name" value="Glyco_trans_25"/>
</dbReference>
<dbReference type="AlphaFoldDB" id="A0AAE0TWW1"/>